<sequence precursor="true">MMNSKIVVLTLAAILSGSSLYAVAADTTPAGNSVDDKTETRDPAPKPTNADPDAASLPKGSDGGTTDNGPAAAGTKAAGPAGSSSSSGGS</sequence>
<evidence type="ECO:0000313" key="3">
    <source>
        <dbReference type="EMBL" id="VVO93565.1"/>
    </source>
</evidence>
<evidence type="ECO:0000313" key="4">
    <source>
        <dbReference type="Proteomes" id="UP000375525"/>
    </source>
</evidence>
<proteinExistence type="predicted"/>
<feature type="chain" id="PRO_5022819423" description="Secreted protein" evidence="2">
    <location>
        <begin position="25"/>
        <end position="90"/>
    </location>
</feature>
<dbReference type="OrthoDB" id="7033325at2"/>
<feature type="signal peptide" evidence="2">
    <location>
        <begin position="1"/>
        <end position="24"/>
    </location>
</feature>
<accession>A0A5E7JY00</accession>
<keyword evidence="2" id="KW-0732">Signal</keyword>
<feature type="compositionally biased region" description="Low complexity" evidence="1">
    <location>
        <begin position="69"/>
        <end position="90"/>
    </location>
</feature>
<feature type="compositionally biased region" description="Basic and acidic residues" evidence="1">
    <location>
        <begin position="34"/>
        <end position="44"/>
    </location>
</feature>
<dbReference type="RefSeq" id="WP_150779930.1">
    <property type="nucleotide sequence ID" value="NZ_CABVIH010000011.1"/>
</dbReference>
<reference evidence="3 4" key="1">
    <citation type="submission" date="2019-09" db="EMBL/GenBank/DDBJ databases">
        <authorList>
            <person name="Chandra G."/>
            <person name="Truman W A."/>
        </authorList>
    </citation>
    <scope>NUCLEOTIDE SEQUENCE [LARGE SCALE GENOMIC DNA]</scope>
    <source>
        <strain evidence="3">PS880</strain>
    </source>
</reference>
<dbReference type="Proteomes" id="UP000375525">
    <property type="component" value="Unassembled WGS sequence"/>
</dbReference>
<dbReference type="EMBL" id="CABVIH010000011">
    <property type="protein sequence ID" value="VVO93565.1"/>
    <property type="molecule type" value="Genomic_DNA"/>
</dbReference>
<evidence type="ECO:0000256" key="2">
    <source>
        <dbReference type="SAM" id="SignalP"/>
    </source>
</evidence>
<name>A0A5E7JY00_PSEFL</name>
<feature type="region of interest" description="Disordered" evidence="1">
    <location>
        <begin position="27"/>
        <end position="90"/>
    </location>
</feature>
<protein>
    <recommendedName>
        <fullName evidence="5">Secreted protein</fullName>
    </recommendedName>
</protein>
<gene>
    <name evidence="3" type="ORF">PS880_02435</name>
</gene>
<dbReference type="AlphaFoldDB" id="A0A5E7JY00"/>
<evidence type="ECO:0000256" key="1">
    <source>
        <dbReference type="SAM" id="MobiDB-lite"/>
    </source>
</evidence>
<organism evidence="3 4">
    <name type="scientific">Pseudomonas fluorescens</name>
    <dbReference type="NCBI Taxonomy" id="294"/>
    <lineage>
        <taxon>Bacteria</taxon>
        <taxon>Pseudomonadati</taxon>
        <taxon>Pseudomonadota</taxon>
        <taxon>Gammaproteobacteria</taxon>
        <taxon>Pseudomonadales</taxon>
        <taxon>Pseudomonadaceae</taxon>
        <taxon>Pseudomonas</taxon>
    </lineage>
</organism>
<evidence type="ECO:0008006" key="5">
    <source>
        <dbReference type="Google" id="ProtNLM"/>
    </source>
</evidence>